<organism evidence="3 4">
    <name type="scientific">Capsaspora owczarzaki (strain ATCC 30864)</name>
    <dbReference type="NCBI Taxonomy" id="595528"/>
    <lineage>
        <taxon>Eukaryota</taxon>
        <taxon>Filasterea</taxon>
        <taxon>Capsaspora</taxon>
    </lineage>
</organism>
<dbReference type="Pfam" id="PF19067">
    <property type="entry name" value="DUF5763"/>
    <property type="match status" value="1"/>
</dbReference>
<name>A0A0D2VW23_CAPO3</name>
<keyword evidence="4" id="KW-1185">Reference proteome</keyword>
<evidence type="ECO:0000256" key="2">
    <source>
        <dbReference type="SAM" id="MobiDB-lite"/>
    </source>
</evidence>
<feature type="region of interest" description="Disordered" evidence="2">
    <location>
        <begin position="230"/>
        <end position="283"/>
    </location>
</feature>
<sequence length="283" mass="30657">MCRGQNVDGSPCKSKNYPYNGFCHQHHEQDLSGAATLAFTDQGTENLNIAVSALNNTAAVTANAANTIAAMQELIEKTKESKAELERSAVQREQLVDKLSQRCDVLRDTIQKQTTDMTAAAEANKIITAALAAVKAELDAQKAEVEKLDAEVFRLEFEAWLPSVEASIDLDDDYSVWSDHDPVKEVAWDKINEKLIRGLKVEFKDPIELPPPSTSNRPVSQAGNAAIARLASSSAVSPSTVAKKKNKNKNGKSKSSGTKLPHPKQTVGDVVSADDSDDSDFSF</sequence>
<evidence type="ECO:0000256" key="1">
    <source>
        <dbReference type="SAM" id="Coils"/>
    </source>
</evidence>
<feature type="compositionally biased region" description="Acidic residues" evidence="2">
    <location>
        <begin position="272"/>
        <end position="283"/>
    </location>
</feature>
<evidence type="ECO:0000313" key="3">
    <source>
        <dbReference type="EMBL" id="KJE95702.1"/>
    </source>
</evidence>
<dbReference type="Proteomes" id="UP000008743">
    <property type="component" value="Unassembled WGS sequence"/>
</dbReference>
<dbReference type="InterPro" id="IPR043914">
    <property type="entry name" value="DUF5763"/>
</dbReference>
<proteinExistence type="predicted"/>
<feature type="coiled-coil region" evidence="1">
    <location>
        <begin position="68"/>
        <end position="102"/>
    </location>
</feature>
<dbReference type="RefSeq" id="XP_004345717.1">
    <property type="nucleotide sequence ID" value="XM_004345667.2"/>
</dbReference>
<feature type="compositionally biased region" description="Basic residues" evidence="2">
    <location>
        <begin position="242"/>
        <end position="252"/>
    </location>
</feature>
<dbReference type="EMBL" id="KE346369">
    <property type="protein sequence ID" value="KJE95702.1"/>
    <property type="molecule type" value="Genomic_DNA"/>
</dbReference>
<protein>
    <submittedName>
        <fullName evidence="3">Uncharacterized protein</fullName>
    </submittedName>
</protein>
<feature type="coiled-coil region" evidence="1">
    <location>
        <begin position="131"/>
        <end position="158"/>
    </location>
</feature>
<accession>A0A0D2VW23</accession>
<feature type="compositionally biased region" description="Low complexity" evidence="2">
    <location>
        <begin position="231"/>
        <end position="241"/>
    </location>
</feature>
<keyword evidence="1" id="KW-0175">Coiled coil</keyword>
<reference evidence="4" key="1">
    <citation type="submission" date="2011-02" db="EMBL/GenBank/DDBJ databases">
        <title>The Genome Sequence of Capsaspora owczarzaki ATCC 30864.</title>
        <authorList>
            <person name="Russ C."/>
            <person name="Cuomo C."/>
            <person name="Burger G."/>
            <person name="Gray M.W."/>
            <person name="Holland P.W.H."/>
            <person name="King N."/>
            <person name="Lang F.B.F."/>
            <person name="Roger A.J."/>
            <person name="Ruiz-Trillo I."/>
            <person name="Young S.K."/>
            <person name="Zeng Q."/>
            <person name="Gargeya S."/>
            <person name="Alvarado L."/>
            <person name="Berlin A."/>
            <person name="Chapman S.B."/>
            <person name="Chen Z."/>
            <person name="Freedman E."/>
            <person name="Gellesch M."/>
            <person name="Goldberg J."/>
            <person name="Griggs A."/>
            <person name="Gujja S."/>
            <person name="Heilman E."/>
            <person name="Heiman D."/>
            <person name="Howarth C."/>
            <person name="Mehta T."/>
            <person name="Neiman D."/>
            <person name="Pearson M."/>
            <person name="Roberts A."/>
            <person name="Saif S."/>
            <person name="Shea T."/>
            <person name="Shenoy N."/>
            <person name="Sisk P."/>
            <person name="Stolte C."/>
            <person name="Sykes S."/>
            <person name="White J."/>
            <person name="Yandava C."/>
            <person name="Haas B."/>
            <person name="Nusbaum C."/>
            <person name="Birren B."/>
        </authorList>
    </citation>
    <scope>NUCLEOTIDE SEQUENCE</scope>
    <source>
        <strain evidence="4">ATCC 30864</strain>
    </source>
</reference>
<dbReference type="AlphaFoldDB" id="A0A0D2VW23"/>
<gene>
    <name evidence="3" type="ORF">CAOG_006127</name>
</gene>
<dbReference type="InParanoid" id="A0A0D2VW23"/>
<evidence type="ECO:0000313" key="4">
    <source>
        <dbReference type="Proteomes" id="UP000008743"/>
    </source>
</evidence>